<sequence length="599" mass="66369">MMMPSPFASRLGTNYCPPDKELHEIKALLVEPCQKLKRLDDEIAVMRQALEKLAEERDTLLTYVEAHKALISPLRQLPLDIIEEIFMACLPTHRNCVMSAAEAPVLLGRICSSWRAISLTTPRLWSKLHIVEPTRPYNSPPYNLNPGLYEAKVAQRLDVADAWLRRSGTCPLSISVESNLDHGVTPPLTPSPAPPNTDVFLDMLVPYASRWKELRLVVPPLALETLSRLTENDVPLLRRLKIVQRPQHTSYASGWSLAQCGVLSGPNLSRFSISGSSIVCSDLPLRWSQLTTLSLMGPAWGTGHVQTTWMVLDILSRCPKLETCKLLVHESPDDSPSVTECPFLHSFDLQAIGAPLSTAGYLLSRLLLPELRDFKLRGQAEPHGSHGAESLISFLAASTHLEAISIDSDSFSKASLMAFIRGLPPTIQFLHITDRFHTWQLSPADGALDDDVLGLLHARHEHASPDPDRPTLCPALKKLVLLHCRKVSDEALRRFVLSRVPTLEVLDVKFDRERQVDILPSLQPYVVKDNSAQLCVVDDSEQPYAVDSDGSLASGRPKPKLQASITYITLLPPQFSPWQGLPDAPPGSWGQGWWATPPA</sequence>
<dbReference type="PANTHER" id="PTHR38926:SF5">
    <property type="entry name" value="F-BOX AND LEUCINE-RICH REPEAT PROTEIN 6"/>
    <property type="match status" value="1"/>
</dbReference>
<dbReference type="AlphaFoldDB" id="A0AAD7ACI6"/>
<evidence type="ECO:0008006" key="3">
    <source>
        <dbReference type="Google" id="ProtNLM"/>
    </source>
</evidence>
<dbReference type="EMBL" id="JARIHO010000010">
    <property type="protein sequence ID" value="KAJ7354547.1"/>
    <property type="molecule type" value="Genomic_DNA"/>
</dbReference>
<evidence type="ECO:0000313" key="2">
    <source>
        <dbReference type="Proteomes" id="UP001218218"/>
    </source>
</evidence>
<name>A0AAD7ACI6_9AGAR</name>
<proteinExistence type="predicted"/>
<gene>
    <name evidence="1" type="ORF">DFH08DRAFT_955936</name>
</gene>
<dbReference type="PANTHER" id="PTHR38926">
    <property type="entry name" value="F-BOX DOMAIN CONTAINING PROTEIN, EXPRESSED"/>
    <property type="match status" value="1"/>
</dbReference>
<comment type="caution">
    <text evidence="1">The sequence shown here is derived from an EMBL/GenBank/DDBJ whole genome shotgun (WGS) entry which is preliminary data.</text>
</comment>
<organism evidence="1 2">
    <name type="scientific">Mycena albidolilacea</name>
    <dbReference type="NCBI Taxonomy" id="1033008"/>
    <lineage>
        <taxon>Eukaryota</taxon>
        <taxon>Fungi</taxon>
        <taxon>Dikarya</taxon>
        <taxon>Basidiomycota</taxon>
        <taxon>Agaricomycotina</taxon>
        <taxon>Agaricomycetes</taxon>
        <taxon>Agaricomycetidae</taxon>
        <taxon>Agaricales</taxon>
        <taxon>Marasmiineae</taxon>
        <taxon>Mycenaceae</taxon>
        <taxon>Mycena</taxon>
    </lineage>
</organism>
<dbReference type="SUPFAM" id="SSF52047">
    <property type="entry name" value="RNI-like"/>
    <property type="match status" value="1"/>
</dbReference>
<keyword evidence="2" id="KW-1185">Reference proteome</keyword>
<dbReference type="Gene3D" id="3.80.10.10">
    <property type="entry name" value="Ribonuclease Inhibitor"/>
    <property type="match status" value="1"/>
</dbReference>
<accession>A0AAD7ACI6</accession>
<reference evidence="1" key="1">
    <citation type="submission" date="2023-03" db="EMBL/GenBank/DDBJ databases">
        <title>Massive genome expansion in bonnet fungi (Mycena s.s.) driven by repeated elements and novel gene families across ecological guilds.</title>
        <authorList>
            <consortium name="Lawrence Berkeley National Laboratory"/>
            <person name="Harder C.B."/>
            <person name="Miyauchi S."/>
            <person name="Viragh M."/>
            <person name="Kuo A."/>
            <person name="Thoen E."/>
            <person name="Andreopoulos B."/>
            <person name="Lu D."/>
            <person name="Skrede I."/>
            <person name="Drula E."/>
            <person name="Henrissat B."/>
            <person name="Morin E."/>
            <person name="Kohler A."/>
            <person name="Barry K."/>
            <person name="LaButti K."/>
            <person name="Morin E."/>
            <person name="Salamov A."/>
            <person name="Lipzen A."/>
            <person name="Mereny Z."/>
            <person name="Hegedus B."/>
            <person name="Baldrian P."/>
            <person name="Stursova M."/>
            <person name="Weitz H."/>
            <person name="Taylor A."/>
            <person name="Grigoriev I.V."/>
            <person name="Nagy L.G."/>
            <person name="Martin F."/>
            <person name="Kauserud H."/>
        </authorList>
    </citation>
    <scope>NUCLEOTIDE SEQUENCE</scope>
    <source>
        <strain evidence="1">CBHHK002</strain>
    </source>
</reference>
<dbReference type="InterPro" id="IPR032675">
    <property type="entry name" value="LRR_dom_sf"/>
</dbReference>
<protein>
    <recommendedName>
        <fullName evidence="3">F-box domain-containing protein</fullName>
    </recommendedName>
</protein>
<evidence type="ECO:0000313" key="1">
    <source>
        <dbReference type="EMBL" id="KAJ7354547.1"/>
    </source>
</evidence>
<dbReference type="Proteomes" id="UP001218218">
    <property type="component" value="Unassembled WGS sequence"/>
</dbReference>
<dbReference type="InterPro" id="IPR006553">
    <property type="entry name" value="Leu-rich_rpt_Cys-con_subtyp"/>
</dbReference>
<dbReference type="SMART" id="SM00367">
    <property type="entry name" value="LRR_CC"/>
    <property type="match status" value="1"/>
</dbReference>